<feature type="compositionally biased region" description="Polar residues" evidence="1">
    <location>
        <begin position="15"/>
        <end position="27"/>
    </location>
</feature>
<feature type="region of interest" description="Disordered" evidence="1">
    <location>
        <begin position="1"/>
        <end position="44"/>
    </location>
</feature>
<evidence type="ECO:0000313" key="2">
    <source>
        <dbReference type="EMBL" id="KAJ6713875.1"/>
    </source>
</evidence>
<evidence type="ECO:0000256" key="1">
    <source>
        <dbReference type="SAM" id="MobiDB-lite"/>
    </source>
</evidence>
<name>A0A9Q0TLP6_SALVM</name>
<dbReference type="Proteomes" id="UP001151529">
    <property type="component" value="Chromosome 1"/>
</dbReference>
<dbReference type="OrthoDB" id="1887047at2759"/>
<keyword evidence="3" id="KW-1185">Reference proteome</keyword>
<gene>
    <name evidence="2" type="ORF">OIU85_025496</name>
</gene>
<proteinExistence type="predicted"/>
<sequence>MANPNCSPKPLPRSLQFSHSWPKNTSVRPPLSHRVPPLPSAKAPDHIKWQEPEKTPQLSGHQCFICKRDLSFAPEGAGGTTNEPTTCCCLAMPPPLSCFLLGAYYCRQRCRESSMYSVCLG</sequence>
<dbReference type="AlphaFoldDB" id="A0A9Q0TLP6"/>
<reference evidence="2" key="1">
    <citation type="submission" date="2022-11" db="EMBL/GenBank/DDBJ databases">
        <authorList>
            <person name="Hyden B.L."/>
            <person name="Feng K."/>
            <person name="Yates T."/>
            <person name="Jawdy S."/>
            <person name="Smart L.B."/>
            <person name="Muchero W."/>
        </authorList>
    </citation>
    <scope>NUCLEOTIDE SEQUENCE</scope>
    <source>
        <tissue evidence="2">Shoot tip</tissue>
    </source>
</reference>
<reference evidence="2" key="2">
    <citation type="journal article" date="2023" name="Int. J. Mol. Sci.">
        <title>De Novo Assembly and Annotation of 11 Diverse Shrub Willow (Salix) Genomes Reveals Novel Gene Organization in Sex-Linked Regions.</title>
        <authorList>
            <person name="Hyden B."/>
            <person name="Feng K."/>
            <person name="Yates T.B."/>
            <person name="Jawdy S."/>
            <person name="Cereghino C."/>
            <person name="Smart L.B."/>
            <person name="Muchero W."/>
        </authorList>
    </citation>
    <scope>NUCLEOTIDE SEQUENCE [LARGE SCALE GENOMIC DNA]</scope>
    <source>
        <tissue evidence="2">Shoot tip</tissue>
    </source>
</reference>
<protein>
    <submittedName>
        <fullName evidence="2">Uncharacterized protein</fullName>
    </submittedName>
</protein>
<organism evidence="2 3">
    <name type="scientific">Salix viminalis</name>
    <name type="common">Common osier</name>
    <name type="synonym">Basket willow</name>
    <dbReference type="NCBI Taxonomy" id="40686"/>
    <lineage>
        <taxon>Eukaryota</taxon>
        <taxon>Viridiplantae</taxon>
        <taxon>Streptophyta</taxon>
        <taxon>Embryophyta</taxon>
        <taxon>Tracheophyta</taxon>
        <taxon>Spermatophyta</taxon>
        <taxon>Magnoliopsida</taxon>
        <taxon>eudicotyledons</taxon>
        <taxon>Gunneridae</taxon>
        <taxon>Pentapetalae</taxon>
        <taxon>rosids</taxon>
        <taxon>fabids</taxon>
        <taxon>Malpighiales</taxon>
        <taxon>Salicaceae</taxon>
        <taxon>Saliceae</taxon>
        <taxon>Salix</taxon>
    </lineage>
</organism>
<evidence type="ECO:0000313" key="3">
    <source>
        <dbReference type="Proteomes" id="UP001151529"/>
    </source>
</evidence>
<dbReference type="EMBL" id="JAPFFL010000007">
    <property type="protein sequence ID" value="KAJ6713875.1"/>
    <property type="molecule type" value="Genomic_DNA"/>
</dbReference>
<accession>A0A9Q0TLP6</accession>
<comment type="caution">
    <text evidence="2">The sequence shown here is derived from an EMBL/GenBank/DDBJ whole genome shotgun (WGS) entry which is preliminary data.</text>
</comment>